<feature type="region of interest" description="Disordered" evidence="2">
    <location>
        <begin position="648"/>
        <end position="670"/>
    </location>
</feature>
<dbReference type="InterPro" id="IPR001375">
    <property type="entry name" value="Peptidase_S9_cat"/>
</dbReference>
<evidence type="ECO:0000313" key="4">
    <source>
        <dbReference type="EMBL" id="VWC51104.1"/>
    </source>
</evidence>
<protein>
    <submittedName>
        <fullName evidence="4">Peptidase S9, prolyl oligopeptidase</fullName>
    </submittedName>
</protein>
<evidence type="ECO:0000259" key="3">
    <source>
        <dbReference type="Pfam" id="PF00326"/>
    </source>
</evidence>
<evidence type="ECO:0000256" key="2">
    <source>
        <dbReference type="SAM" id="MobiDB-lite"/>
    </source>
</evidence>
<reference evidence="4 5" key="1">
    <citation type="submission" date="2019-09" db="EMBL/GenBank/DDBJ databases">
        <authorList>
            <person name="Depoorter E."/>
        </authorList>
    </citation>
    <scope>NUCLEOTIDE SEQUENCE [LARGE SCALE GENOMIC DNA]</scope>
    <source>
        <strain evidence="4">LMG 23254</strain>
    </source>
</reference>
<dbReference type="EMBL" id="CABVPW010000072">
    <property type="protein sequence ID" value="VWC51104.1"/>
    <property type="molecule type" value="Genomic_DNA"/>
</dbReference>
<dbReference type="SUPFAM" id="SSF53474">
    <property type="entry name" value="alpha/beta-Hydrolases"/>
    <property type="match status" value="1"/>
</dbReference>
<proteinExistence type="predicted"/>
<dbReference type="AlphaFoldDB" id="A0A6P2SS88"/>
<dbReference type="PANTHER" id="PTHR42776:SF27">
    <property type="entry name" value="DIPEPTIDYL PEPTIDASE FAMILY MEMBER 6"/>
    <property type="match status" value="1"/>
</dbReference>
<dbReference type="Pfam" id="PF00326">
    <property type="entry name" value="Peptidase_S9"/>
    <property type="match status" value="1"/>
</dbReference>
<dbReference type="InterPro" id="IPR029058">
    <property type="entry name" value="AB_hydrolase_fold"/>
</dbReference>
<feature type="compositionally biased region" description="Basic and acidic residues" evidence="2">
    <location>
        <begin position="659"/>
        <end position="670"/>
    </location>
</feature>
<sequence length="670" mass="71308">MTQKDIRGADAARQVDAFYRALFRPGEGHLWSAADLDPAADGRRVHFTGQCFDGTLEAGPRSAIYRLDLAACSVQQIASGRLFRHAPDGRAAYVESSESGERLVVETASGDPLATMAINARIEALAWSPGSGDLLVLAADPGADISGVEGGFALCSGQPAASWLPEVTSTAAQDIWRRLYRWSDGDAALIPITHPPVNIWEAAWLGDDAIAVVASDHHSEGSWYEASLRVLDATTGAERSRHEPTDQVAVPAGTPCGKRWAAIEALCSDRGLVCGTVVLGEEGAQRPLDLGGVEATDIRWRDADQLLFAGLRGAQTVVGEIDVVSGRRHELWASDALTIGGWYPKAVPIGTTSALAVIEGYARSPAIARLSGGSAQILADFAPVPAPAIPGTLRHLRWHGRDGLEIDGWLVLPDGDCKGLPLFVDIHGGPISAHRNRYAAALRAGPVLVARGYALLLPNPRGSGGRGQDFARMVKDDMGGEDMYDYLAGIDLLVAQGLVDPARVAVSGTSYGGFMSARLVTQTRRFAAAVPISPVANWYSQHFASQIPWFDEAFLDGSPHRPGGQYFDRSPVFWATGSTTPTLVLAGGRDKNTPTSQAIELYGALAEAGVDAALAVYPEDGHSLRGYPAYLDSAARIVDWLERHIATPRPSRIQPPHGSECELAHRDPGV</sequence>
<dbReference type="GO" id="GO:0006508">
    <property type="term" value="P:proteolysis"/>
    <property type="evidence" value="ECO:0007669"/>
    <property type="project" value="InterPro"/>
</dbReference>
<keyword evidence="1" id="KW-0378">Hydrolase</keyword>
<accession>A0A6P2SS88</accession>
<dbReference type="GO" id="GO:0004252">
    <property type="term" value="F:serine-type endopeptidase activity"/>
    <property type="evidence" value="ECO:0007669"/>
    <property type="project" value="TreeGrafter"/>
</dbReference>
<evidence type="ECO:0000256" key="1">
    <source>
        <dbReference type="ARBA" id="ARBA00022801"/>
    </source>
</evidence>
<dbReference type="PANTHER" id="PTHR42776">
    <property type="entry name" value="SERINE PEPTIDASE S9 FAMILY MEMBER"/>
    <property type="match status" value="1"/>
</dbReference>
<evidence type="ECO:0000313" key="5">
    <source>
        <dbReference type="Proteomes" id="UP000494218"/>
    </source>
</evidence>
<feature type="domain" description="Peptidase S9 prolyl oligopeptidase catalytic" evidence="3">
    <location>
        <begin position="447"/>
        <end position="645"/>
    </location>
</feature>
<dbReference type="InterPro" id="IPR011044">
    <property type="entry name" value="Quino_amine_DH_bsu"/>
</dbReference>
<dbReference type="Proteomes" id="UP000494218">
    <property type="component" value="Unassembled WGS sequence"/>
</dbReference>
<dbReference type="SUPFAM" id="SSF50969">
    <property type="entry name" value="YVTN repeat-like/Quinoprotein amine dehydrogenase"/>
    <property type="match status" value="1"/>
</dbReference>
<organism evidence="4 5">
    <name type="scientific">Burkholderia lata (strain ATCC 17760 / DSM 23089 / LMG 22485 / NCIMB 9086 / R18194 / 383)</name>
    <dbReference type="NCBI Taxonomy" id="482957"/>
    <lineage>
        <taxon>Bacteria</taxon>
        <taxon>Pseudomonadati</taxon>
        <taxon>Pseudomonadota</taxon>
        <taxon>Betaproteobacteria</taxon>
        <taxon>Burkholderiales</taxon>
        <taxon>Burkholderiaceae</taxon>
        <taxon>Burkholderia</taxon>
        <taxon>Burkholderia cepacia complex</taxon>
    </lineage>
</organism>
<gene>
    <name evidence="4" type="ORF">BLA23254_07841</name>
</gene>
<name>A0A6P2SS88_BURL3</name>
<dbReference type="Gene3D" id="3.40.50.1820">
    <property type="entry name" value="alpha/beta hydrolase"/>
    <property type="match status" value="1"/>
</dbReference>